<evidence type="ECO:0000313" key="2">
    <source>
        <dbReference type="EMBL" id="RFU25466.1"/>
    </source>
</evidence>
<accession>A0A3E2GWH2</accession>
<feature type="compositionally biased region" description="Basic and acidic residues" evidence="1">
    <location>
        <begin position="1"/>
        <end position="10"/>
    </location>
</feature>
<feature type="region of interest" description="Disordered" evidence="1">
    <location>
        <begin position="1"/>
        <end position="92"/>
    </location>
</feature>
<proteinExistence type="predicted"/>
<name>A0A3E2GWH2_SCYLI</name>
<sequence length="499" mass="55896">MNQAFPEKKSLRQRVSTIFKPTSSGRRLQKKSPLPRFEIQEPRSNSRPGTGGRSVNSRNYEGNERYHTQNGSINGYHSYGGGNGANDVPRDEQTGEIWDSTTMMHSLARQDSQNSTDSVLEVKPQAYSTPCSRDGRQLISKLPHQIWNEIASHLTLSEIASLAFSSKLFLRILGPGSWLALGLPENRNEKLGFLLLLDSSLPYHLLCFQCAIYHPRIRPGWEQMKAAHLLDPVYKCPHDPPSIRLSTGNILPFPFLQLAVRAARFSPSHGLPMSELSRRWTTRDSNWSHSSRCLIIKNHILLRVISTCFAEAGLPVSAQRHLLYSPQDNYAPYFSVCAHWRDGELMNSCKCALGHIPAAPQGIVQQLKKGPSIQPSLPRTNAIISLCSKCRPIRRCPECPTEYLIELKLTEDKNDSMNRFKQSIVVTRWSDLGVGFTPMAPEWMACNGEGEFDSFASMKKRGLSGTFEAACAGVSVPGQRILSMNPENKKLGEEGDDWY</sequence>
<dbReference type="Proteomes" id="UP000258309">
    <property type="component" value="Unassembled WGS sequence"/>
</dbReference>
<evidence type="ECO:0008006" key="4">
    <source>
        <dbReference type="Google" id="ProtNLM"/>
    </source>
</evidence>
<dbReference type="EMBL" id="NCSJ02000331">
    <property type="protein sequence ID" value="RFU25466.1"/>
    <property type="molecule type" value="Genomic_DNA"/>
</dbReference>
<organism evidence="2 3">
    <name type="scientific">Scytalidium lignicola</name>
    <name type="common">Hyphomycete</name>
    <dbReference type="NCBI Taxonomy" id="5539"/>
    <lineage>
        <taxon>Eukaryota</taxon>
        <taxon>Fungi</taxon>
        <taxon>Dikarya</taxon>
        <taxon>Ascomycota</taxon>
        <taxon>Pezizomycotina</taxon>
        <taxon>Leotiomycetes</taxon>
        <taxon>Leotiomycetes incertae sedis</taxon>
        <taxon>Scytalidium</taxon>
    </lineage>
</organism>
<feature type="compositionally biased region" description="Polar residues" evidence="1">
    <location>
        <begin position="42"/>
        <end position="60"/>
    </location>
</feature>
<evidence type="ECO:0000313" key="3">
    <source>
        <dbReference type="Proteomes" id="UP000258309"/>
    </source>
</evidence>
<feature type="non-terminal residue" evidence="2">
    <location>
        <position position="499"/>
    </location>
</feature>
<feature type="non-terminal residue" evidence="2">
    <location>
        <position position="1"/>
    </location>
</feature>
<protein>
    <recommendedName>
        <fullName evidence="4">F-box domain-containing protein</fullName>
    </recommendedName>
</protein>
<dbReference type="OrthoDB" id="3912356at2759"/>
<dbReference type="OMA" id="FCRPMRR"/>
<evidence type="ECO:0000256" key="1">
    <source>
        <dbReference type="SAM" id="MobiDB-lite"/>
    </source>
</evidence>
<keyword evidence="3" id="KW-1185">Reference proteome</keyword>
<gene>
    <name evidence="2" type="ORF">B7463_g10869</name>
</gene>
<dbReference type="AlphaFoldDB" id="A0A3E2GWH2"/>
<dbReference type="STRING" id="5539.A0A3E2GWH2"/>
<reference evidence="2 3" key="1">
    <citation type="submission" date="2018-05" db="EMBL/GenBank/DDBJ databases">
        <title>Draft genome sequence of Scytalidium lignicola DSM 105466, a ubiquitous saprotrophic fungus.</title>
        <authorList>
            <person name="Buettner E."/>
            <person name="Gebauer A.M."/>
            <person name="Hofrichter M."/>
            <person name="Liers C."/>
            <person name="Kellner H."/>
        </authorList>
    </citation>
    <scope>NUCLEOTIDE SEQUENCE [LARGE SCALE GENOMIC DNA]</scope>
    <source>
        <strain evidence="2 3">DSM 105466</strain>
    </source>
</reference>
<comment type="caution">
    <text evidence="2">The sequence shown here is derived from an EMBL/GenBank/DDBJ whole genome shotgun (WGS) entry which is preliminary data.</text>
</comment>
<feature type="compositionally biased region" description="Polar residues" evidence="1">
    <location>
        <begin position="13"/>
        <end position="26"/>
    </location>
</feature>